<dbReference type="InterPro" id="IPR020843">
    <property type="entry name" value="ER"/>
</dbReference>
<dbReference type="GO" id="GO:0070402">
    <property type="term" value="F:NADPH binding"/>
    <property type="evidence" value="ECO:0007669"/>
    <property type="project" value="TreeGrafter"/>
</dbReference>
<dbReference type="FunFam" id="3.40.50.720:FF:000053">
    <property type="entry name" value="Quinone oxidoreductase 1"/>
    <property type="match status" value="1"/>
</dbReference>
<dbReference type="InterPro" id="IPR011032">
    <property type="entry name" value="GroES-like_sf"/>
</dbReference>
<feature type="domain" description="Enoyl reductase (ER)" evidence="3">
    <location>
        <begin position="10"/>
        <end position="320"/>
    </location>
</feature>
<dbReference type="AlphaFoldDB" id="A0A537IJI1"/>
<reference evidence="4 5" key="1">
    <citation type="journal article" date="2019" name="Nat. Microbiol.">
        <title>Mediterranean grassland soil C-N compound turnover is dependent on rainfall and depth, and is mediated by genomically divergent microorganisms.</title>
        <authorList>
            <person name="Diamond S."/>
            <person name="Andeer P.F."/>
            <person name="Li Z."/>
            <person name="Crits-Christoph A."/>
            <person name="Burstein D."/>
            <person name="Anantharaman K."/>
            <person name="Lane K.R."/>
            <person name="Thomas B.C."/>
            <person name="Pan C."/>
            <person name="Northen T.R."/>
            <person name="Banfield J.F."/>
        </authorList>
    </citation>
    <scope>NUCLEOTIDE SEQUENCE [LARGE SCALE GENOMIC DNA]</scope>
    <source>
        <strain evidence="4">NP_8</strain>
    </source>
</reference>
<dbReference type="Pfam" id="PF00107">
    <property type="entry name" value="ADH_zinc_N"/>
    <property type="match status" value="1"/>
</dbReference>
<dbReference type="Proteomes" id="UP000318834">
    <property type="component" value="Unassembled WGS sequence"/>
</dbReference>
<dbReference type="Gene3D" id="3.90.180.10">
    <property type="entry name" value="Medium-chain alcohol dehydrogenases, catalytic domain"/>
    <property type="match status" value="1"/>
</dbReference>
<dbReference type="Pfam" id="PF08240">
    <property type="entry name" value="ADH_N"/>
    <property type="match status" value="1"/>
</dbReference>
<name>A0A537IJI1_9BACT</name>
<evidence type="ECO:0000313" key="4">
    <source>
        <dbReference type="EMBL" id="TMI71449.1"/>
    </source>
</evidence>
<evidence type="ECO:0000256" key="1">
    <source>
        <dbReference type="ARBA" id="ARBA00022857"/>
    </source>
</evidence>
<dbReference type="GO" id="GO:0003960">
    <property type="term" value="F:quinone reductase (NADPH) activity"/>
    <property type="evidence" value="ECO:0007669"/>
    <property type="project" value="InterPro"/>
</dbReference>
<dbReference type="CDD" id="cd05286">
    <property type="entry name" value="QOR2"/>
    <property type="match status" value="1"/>
</dbReference>
<dbReference type="PANTHER" id="PTHR48106">
    <property type="entry name" value="QUINONE OXIDOREDUCTASE PIG3-RELATED"/>
    <property type="match status" value="1"/>
</dbReference>
<sequence length="322" mass="33848">MKAIRVHAPGGPEALRYEGVERPAAASGQVLVKIEAAGVNFIDVYQRTGHYKVPVPFTLGQEAAGTVVAVGPGVAEPRVGDRVAYTSILGAYAEYAVVPADRLVALPDGVSAKQGAAAMLQGLTAHYLATSTYPLKPGDACLVHAAAGGVGLLLCQIAKLRGARVLGTVSTREKAALARAAGADEVILYTEQDFESDVKRLTNGAGLQVIYDSVGKTTFEKGLSCLALRGMMVLYGQSSGPVGLFDPQVLSQKGSLFLTRPTLAHYIATRADLLARAGEVLGWIKIGKLTQRIERELPLAQAAEAHRLLEGRKTSGKVLLIP</sequence>
<dbReference type="SUPFAM" id="SSF51735">
    <property type="entry name" value="NAD(P)-binding Rossmann-fold domains"/>
    <property type="match status" value="1"/>
</dbReference>
<dbReference type="PANTHER" id="PTHR48106:SF13">
    <property type="entry name" value="QUINONE OXIDOREDUCTASE-RELATED"/>
    <property type="match status" value="1"/>
</dbReference>
<dbReference type="Gene3D" id="3.40.50.720">
    <property type="entry name" value="NAD(P)-binding Rossmann-like Domain"/>
    <property type="match status" value="1"/>
</dbReference>
<dbReference type="SUPFAM" id="SSF50129">
    <property type="entry name" value="GroES-like"/>
    <property type="match status" value="1"/>
</dbReference>
<dbReference type="InterPro" id="IPR002364">
    <property type="entry name" value="Quin_OxRdtase/zeta-crystal_CS"/>
</dbReference>
<dbReference type="InterPro" id="IPR013154">
    <property type="entry name" value="ADH-like_N"/>
</dbReference>
<dbReference type="GO" id="GO:0035925">
    <property type="term" value="F:mRNA 3'-UTR AU-rich region binding"/>
    <property type="evidence" value="ECO:0007669"/>
    <property type="project" value="TreeGrafter"/>
</dbReference>
<evidence type="ECO:0000313" key="5">
    <source>
        <dbReference type="Proteomes" id="UP000318834"/>
    </source>
</evidence>
<dbReference type="InterPro" id="IPR036291">
    <property type="entry name" value="NAD(P)-bd_dom_sf"/>
</dbReference>
<protein>
    <submittedName>
        <fullName evidence="4">Quinone oxidoreductase</fullName>
    </submittedName>
</protein>
<dbReference type="EMBL" id="VBAP01000112">
    <property type="protein sequence ID" value="TMI71449.1"/>
    <property type="molecule type" value="Genomic_DNA"/>
</dbReference>
<dbReference type="InterPro" id="IPR013149">
    <property type="entry name" value="ADH-like_C"/>
</dbReference>
<dbReference type="SMART" id="SM00829">
    <property type="entry name" value="PKS_ER"/>
    <property type="match status" value="1"/>
</dbReference>
<comment type="caution">
    <text evidence="4">The sequence shown here is derived from an EMBL/GenBank/DDBJ whole genome shotgun (WGS) entry which is preliminary data.</text>
</comment>
<dbReference type="InterPro" id="IPR047618">
    <property type="entry name" value="QOR-like"/>
</dbReference>
<accession>A0A537IJI1</accession>
<proteinExistence type="predicted"/>
<evidence type="ECO:0000256" key="2">
    <source>
        <dbReference type="ARBA" id="ARBA00023002"/>
    </source>
</evidence>
<dbReference type="PROSITE" id="PS01162">
    <property type="entry name" value="QOR_ZETA_CRYSTAL"/>
    <property type="match status" value="1"/>
</dbReference>
<gene>
    <name evidence="4" type="ORF">E6H05_12550</name>
</gene>
<dbReference type="GO" id="GO:0008270">
    <property type="term" value="F:zinc ion binding"/>
    <property type="evidence" value="ECO:0007669"/>
    <property type="project" value="InterPro"/>
</dbReference>
<keyword evidence="1" id="KW-0521">NADP</keyword>
<dbReference type="GO" id="GO:0005829">
    <property type="term" value="C:cytosol"/>
    <property type="evidence" value="ECO:0007669"/>
    <property type="project" value="TreeGrafter"/>
</dbReference>
<keyword evidence="2" id="KW-0560">Oxidoreductase</keyword>
<organism evidence="4 5">
    <name type="scientific">Candidatus Segetimicrobium genomatis</name>
    <dbReference type="NCBI Taxonomy" id="2569760"/>
    <lineage>
        <taxon>Bacteria</taxon>
        <taxon>Bacillati</taxon>
        <taxon>Candidatus Sysuimicrobiota</taxon>
        <taxon>Candidatus Sysuimicrobiia</taxon>
        <taxon>Candidatus Sysuimicrobiales</taxon>
        <taxon>Candidatus Segetimicrobiaceae</taxon>
        <taxon>Candidatus Segetimicrobium</taxon>
    </lineage>
</organism>
<evidence type="ECO:0000259" key="3">
    <source>
        <dbReference type="SMART" id="SM00829"/>
    </source>
</evidence>